<keyword evidence="6" id="KW-0732">Signal</keyword>
<feature type="signal peptide" evidence="6">
    <location>
        <begin position="1"/>
        <end position="24"/>
    </location>
</feature>
<keyword evidence="3" id="KW-0812">Transmembrane</keyword>
<evidence type="ECO:0000256" key="1">
    <source>
        <dbReference type="ARBA" id="ARBA00004442"/>
    </source>
</evidence>
<dbReference type="PANTHER" id="PTHR30026">
    <property type="entry name" value="OUTER MEMBRANE PROTEIN TOLC"/>
    <property type="match status" value="1"/>
</dbReference>
<name>A0A9X1VWP9_9BURK</name>
<keyword evidence="5" id="KW-0998">Cell outer membrane</keyword>
<dbReference type="EMBL" id="JALGBI010000002">
    <property type="protein sequence ID" value="MCJ0765161.1"/>
    <property type="molecule type" value="Genomic_DNA"/>
</dbReference>
<accession>A0A9X1VWP9</accession>
<dbReference type="SUPFAM" id="SSF56954">
    <property type="entry name" value="Outer membrane efflux proteins (OEP)"/>
    <property type="match status" value="1"/>
</dbReference>
<dbReference type="GO" id="GO:1990281">
    <property type="term" value="C:efflux pump complex"/>
    <property type="evidence" value="ECO:0007669"/>
    <property type="project" value="TreeGrafter"/>
</dbReference>
<proteinExistence type="predicted"/>
<comment type="subcellular location">
    <subcellularLocation>
        <location evidence="1">Cell outer membrane</location>
    </subcellularLocation>
</comment>
<evidence type="ECO:0000256" key="4">
    <source>
        <dbReference type="ARBA" id="ARBA00023136"/>
    </source>
</evidence>
<evidence type="ECO:0000313" key="7">
    <source>
        <dbReference type="EMBL" id="MCJ0765161.1"/>
    </source>
</evidence>
<comment type="caution">
    <text evidence="7">The sequence shown here is derived from an EMBL/GenBank/DDBJ whole genome shotgun (WGS) entry which is preliminary data.</text>
</comment>
<dbReference type="GO" id="GO:0015562">
    <property type="term" value="F:efflux transmembrane transporter activity"/>
    <property type="evidence" value="ECO:0007669"/>
    <property type="project" value="InterPro"/>
</dbReference>
<sequence length="421" mass="45440">MNTLFVMRRAVAAVVAWHAAQAWAQAGLPDEAAVRQALENHPAIASADAERASQSAHADALQRGPHEFVLRATPQRRIVRNPQERFTEGQLMIERPLRLGGKAAADAALAEATRAQAGVALEDARHELARELLQQWFAALRLRIEWQAQLRAQSQAQALAAAVEARVKQGDAAALDLALARADLERARAAGLAAAAAARAGEAALQGQFPGLRLPPPDAAPGEAQRLGELLPREAPGSPQDLGPRYVQASHELRLARADYERLQQQAVRTGLERRPDPTVGAFMSLERAGAERVIGVSLSIPLGGGYRDAQAAAAEADARAAQARHQRVERKVQAEFESLWATLQGGLESARALQEASRQQQAALARMTRAYALGEAGVAELLAAQRAGDDTRRQADVATVEALHAYHRLQLDLHRLWDFD</sequence>
<dbReference type="Proteomes" id="UP001139447">
    <property type="component" value="Unassembled WGS sequence"/>
</dbReference>
<reference evidence="7" key="1">
    <citation type="submission" date="2022-03" db="EMBL/GenBank/DDBJ databases">
        <authorList>
            <person name="Woo C.Y."/>
        </authorList>
    </citation>
    <scope>NUCLEOTIDE SEQUENCE</scope>
    <source>
        <strain evidence="7">CYS-02</strain>
    </source>
</reference>
<evidence type="ECO:0000256" key="5">
    <source>
        <dbReference type="ARBA" id="ARBA00023237"/>
    </source>
</evidence>
<evidence type="ECO:0000256" key="3">
    <source>
        <dbReference type="ARBA" id="ARBA00022692"/>
    </source>
</evidence>
<dbReference type="AlphaFoldDB" id="A0A9X1VWP9"/>
<organism evidence="7 8">
    <name type="scientific">Variovorax terrae</name>
    <dbReference type="NCBI Taxonomy" id="2923278"/>
    <lineage>
        <taxon>Bacteria</taxon>
        <taxon>Pseudomonadati</taxon>
        <taxon>Pseudomonadota</taxon>
        <taxon>Betaproteobacteria</taxon>
        <taxon>Burkholderiales</taxon>
        <taxon>Comamonadaceae</taxon>
        <taxon>Variovorax</taxon>
    </lineage>
</organism>
<keyword evidence="8" id="KW-1185">Reference proteome</keyword>
<evidence type="ECO:0000313" key="8">
    <source>
        <dbReference type="Proteomes" id="UP001139447"/>
    </source>
</evidence>
<gene>
    <name evidence="7" type="ORF">MMF98_18255</name>
</gene>
<dbReference type="GO" id="GO:0015288">
    <property type="term" value="F:porin activity"/>
    <property type="evidence" value="ECO:0007669"/>
    <property type="project" value="TreeGrafter"/>
</dbReference>
<dbReference type="Gene3D" id="1.20.1600.10">
    <property type="entry name" value="Outer membrane efflux proteins (OEP)"/>
    <property type="match status" value="1"/>
</dbReference>
<dbReference type="InterPro" id="IPR051906">
    <property type="entry name" value="TolC-like"/>
</dbReference>
<dbReference type="RefSeq" id="WP_243308274.1">
    <property type="nucleotide sequence ID" value="NZ_JALGBI010000002.1"/>
</dbReference>
<dbReference type="PANTHER" id="PTHR30026:SF20">
    <property type="entry name" value="OUTER MEMBRANE PROTEIN TOLC"/>
    <property type="match status" value="1"/>
</dbReference>
<protein>
    <submittedName>
        <fullName evidence="7">TolC family protein</fullName>
    </submittedName>
</protein>
<keyword evidence="4" id="KW-0472">Membrane</keyword>
<evidence type="ECO:0000256" key="6">
    <source>
        <dbReference type="SAM" id="SignalP"/>
    </source>
</evidence>
<evidence type="ECO:0000256" key="2">
    <source>
        <dbReference type="ARBA" id="ARBA00022452"/>
    </source>
</evidence>
<feature type="chain" id="PRO_5040829712" evidence="6">
    <location>
        <begin position="25"/>
        <end position="421"/>
    </location>
</feature>
<keyword evidence="2" id="KW-1134">Transmembrane beta strand</keyword>
<dbReference type="GO" id="GO:0009279">
    <property type="term" value="C:cell outer membrane"/>
    <property type="evidence" value="ECO:0007669"/>
    <property type="project" value="UniProtKB-SubCell"/>
</dbReference>